<dbReference type="InterPro" id="IPR023298">
    <property type="entry name" value="ATPase_P-typ_TM_dom_sf"/>
</dbReference>
<evidence type="ECO:0000256" key="7">
    <source>
        <dbReference type="ARBA" id="ARBA00022741"/>
    </source>
</evidence>
<feature type="transmembrane region" description="Helical" evidence="15">
    <location>
        <begin position="111"/>
        <end position="130"/>
    </location>
</feature>
<organism evidence="17 18">
    <name type="scientific">Acidaminococcus intestini (strain RyC-MR95)</name>
    <dbReference type="NCBI Taxonomy" id="568816"/>
    <lineage>
        <taxon>Bacteria</taxon>
        <taxon>Bacillati</taxon>
        <taxon>Bacillota</taxon>
        <taxon>Negativicutes</taxon>
        <taxon>Acidaminococcales</taxon>
        <taxon>Acidaminococcaceae</taxon>
        <taxon>Acidaminococcus</taxon>
    </lineage>
</organism>
<dbReference type="GO" id="GO:0016887">
    <property type="term" value="F:ATP hydrolysis activity"/>
    <property type="evidence" value="ECO:0007669"/>
    <property type="project" value="InterPro"/>
</dbReference>
<evidence type="ECO:0000256" key="6">
    <source>
        <dbReference type="ARBA" id="ARBA00022723"/>
    </source>
</evidence>
<gene>
    <name evidence="17" type="ordered locus">Acin_1689</name>
</gene>
<feature type="transmembrane region" description="Helical" evidence="15">
    <location>
        <begin position="744"/>
        <end position="768"/>
    </location>
</feature>
<evidence type="ECO:0000256" key="13">
    <source>
        <dbReference type="ARBA" id="ARBA00023065"/>
    </source>
</evidence>
<feature type="domain" description="Cation-transporting P-type ATPase N-terminal" evidence="16">
    <location>
        <begin position="33"/>
        <end position="102"/>
    </location>
</feature>
<evidence type="ECO:0000256" key="8">
    <source>
        <dbReference type="ARBA" id="ARBA00022837"/>
    </source>
</evidence>
<evidence type="ECO:0000256" key="9">
    <source>
        <dbReference type="ARBA" id="ARBA00022840"/>
    </source>
</evidence>
<keyword evidence="12 15" id="KW-1133">Transmembrane helix</keyword>
<name>G4Q397_ACIIR</name>
<dbReference type="SFLD" id="SFLDG00002">
    <property type="entry name" value="C1.7:_P-type_atpase_like"/>
    <property type="match status" value="1"/>
</dbReference>
<dbReference type="GeneID" id="92878988"/>
<dbReference type="KEGG" id="ain:Acin_1689"/>
<dbReference type="SFLD" id="SFLDS00003">
    <property type="entry name" value="Haloacid_Dehalogenase"/>
    <property type="match status" value="1"/>
</dbReference>
<dbReference type="InterPro" id="IPR059000">
    <property type="entry name" value="ATPase_P-type_domA"/>
</dbReference>
<evidence type="ECO:0000256" key="10">
    <source>
        <dbReference type="ARBA" id="ARBA00022842"/>
    </source>
</evidence>
<feature type="transmembrane region" description="Helical" evidence="15">
    <location>
        <begin position="86"/>
        <end position="105"/>
    </location>
</feature>
<dbReference type="GO" id="GO:0005388">
    <property type="term" value="F:P-type calcium transporter activity"/>
    <property type="evidence" value="ECO:0007669"/>
    <property type="project" value="UniProtKB-EC"/>
</dbReference>
<dbReference type="InterPro" id="IPR023299">
    <property type="entry name" value="ATPase_P-typ_cyto_dom_N"/>
</dbReference>
<proteinExistence type="predicted"/>
<dbReference type="SUPFAM" id="SSF81665">
    <property type="entry name" value="Calcium ATPase, transmembrane domain M"/>
    <property type="match status" value="1"/>
</dbReference>
<reference evidence="17 18" key="1">
    <citation type="journal article" date="2011" name="J. Bacteriol.">
        <title>Complete genome sequence of Acidaminococcus intestini RYC-MR95, a Gram-negative bacterium from the phylum Firmicutes.</title>
        <authorList>
            <person name="D'Auria G."/>
            <person name="Galan J.C."/>
            <person name="Rodriguez-Alcayna M."/>
            <person name="Moya A."/>
            <person name="Baquero F."/>
            <person name="Latorre A."/>
        </authorList>
    </citation>
    <scope>NUCLEOTIDE SEQUENCE [LARGE SCALE GENOMIC DNA]</scope>
    <source>
        <strain evidence="17 18">RyC-MR95</strain>
    </source>
</reference>
<dbReference type="InterPro" id="IPR004014">
    <property type="entry name" value="ATPase_P-typ_cation-transptr_N"/>
</dbReference>
<dbReference type="InterPro" id="IPR044492">
    <property type="entry name" value="P_typ_ATPase_HD_dom"/>
</dbReference>
<evidence type="ECO:0000256" key="3">
    <source>
        <dbReference type="ARBA" id="ARBA00022448"/>
    </source>
</evidence>
<evidence type="ECO:0000256" key="1">
    <source>
        <dbReference type="ARBA" id="ARBA00004141"/>
    </source>
</evidence>
<keyword evidence="9" id="KW-0067">ATP-binding</keyword>
<evidence type="ECO:0000256" key="5">
    <source>
        <dbReference type="ARBA" id="ARBA00022692"/>
    </source>
</evidence>
<dbReference type="GO" id="GO:0046872">
    <property type="term" value="F:metal ion binding"/>
    <property type="evidence" value="ECO:0007669"/>
    <property type="project" value="UniProtKB-KW"/>
</dbReference>
<dbReference type="GO" id="GO:0005524">
    <property type="term" value="F:ATP binding"/>
    <property type="evidence" value="ECO:0007669"/>
    <property type="project" value="UniProtKB-KW"/>
</dbReference>
<evidence type="ECO:0000256" key="11">
    <source>
        <dbReference type="ARBA" id="ARBA00022967"/>
    </source>
</evidence>
<dbReference type="EMBL" id="CP003058">
    <property type="protein sequence ID" value="AEQ22903.1"/>
    <property type="molecule type" value="Genomic_DNA"/>
</dbReference>
<feature type="transmembrane region" description="Helical" evidence="15">
    <location>
        <begin position="822"/>
        <end position="843"/>
    </location>
</feature>
<evidence type="ECO:0000256" key="12">
    <source>
        <dbReference type="ARBA" id="ARBA00022989"/>
    </source>
</evidence>
<dbReference type="InterPro" id="IPR036412">
    <property type="entry name" value="HAD-like_sf"/>
</dbReference>
<dbReference type="SUPFAM" id="SSF56784">
    <property type="entry name" value="HAD-like"/>
    <property type="match status" value="1"/>
</dbReference>
<dbReference type="PANTHER" id="PTHR24093">
    <property type="entry name" value="CATION TRANSPORTING ATPASE"/>
    <property type="match status" value="1"/>
</dbReference>
<feature type="transmembrane region" description="Helical" evidence="15">
    <location>
        <begin position="864"/>
        <end position="883"/>
    </location>
</feature>
<dbReference type="InParanoid" id="G4Q397"/>
<dbReference type="Pfam" id="PF00122">
    <property type="entry name" value="E1-E2_ATPase"/>
    <property type="match status" value="1"/>
</dbReference>
<dbReference type="InterPro" id="IPR023214">
    <property type="entry name" value="HAD_sf"/>
</dbReference>
<dbReference type="PRINTS" id="PR00120">
    <property type="entry name" value="HATPASE"/>
</dbReference>
<feature type="transmembrane region" description="Helical" evidence="15">
    <location>
        <begin position="895"/>
        <end position="914"/>
    </location>
</feature>
<evidence type="ECO:0000313" key="17">
    <source>
        <dbReference type="EMBL" id="AEQ22903.1"/>
    </source>
</evidence>
<evidence type="ECO:0000259" key="16">
    <source>
        <dbReference type="SMART" id="SM00831"/>
    </source>
</evidence>
<dbReference type="PATRIC" id="fig|568816.4.peg.1640"/>
<dbReference type="PROSITE" id="PS00154">
    <property type="entry name" value="ATPASE_E1_E2"/>
    <property type="match status" value="1"/>
</dbReference>
<dbReference type="EC" id="7.2.2.10" evidence="2"/>
<evidence type="ECO:0000256" key="4">
    <source>
        <dbReference type="ARBA" id="ARBA00022568"/>
    </source>
</evidence>
<dbReference type="InterPro" id="IPR001757">
    <property type="entry name" value="P_typ_ATPase"/>
</dbReference>
<keyword evidence="4" id="KW-0109">Calcium transport</keyword>
<dbReference type="Gene3D" id="2.70.150.10">
    <property type="entry name" value="Calcium-transporting ATPase, cytoplasmic transduction domain A"/>
    <property type="match status" value="1"/>
</dbReference>
<keyword evidence="18" id="KW-1185">Reference proteome</keyword>
<dbReference type="InterPro" id="IPR006068">
    <property type="entry name" value="ATPase_P-typ_cation-transptr_C"/>
</dbReference>
<dbReference type="PANTHER" id="PTHR24093:SF477">
    <property type="entry name" value="CALCIUM-TRANSPORTING ATPASE"/>
    <property type="match status" value="1"/>
</dbReference>
<feature type="transmembrane region" description="Helical" evidence="15">
    <location>
        <begin position="318"/>
        <end position="344"/>
    </location>
</feature>
<evidence type="ECO:0000313" key="18">
    <source>
        <dbReference type="Proteomes" id="UP000007093"/>
    </source>
</evidence>
<keyword evidence="11" id="KW-1278">Translocase</keyword>
<evidence type="ECO:0000256" key="14">
    <source>
        <dbReference type="ARBA" id="ARBA00023136"/>
    </source>
</evidence>
<keyword evidence="14 15" id="KW-0472">Membrane</keyword>
<comment type="subcellular location">
    <subcellularLocation>
        <location evidence="1">Membrane</location>
        <topology evidence="1">Multi-pass membrane protein</topology>
    </subcellularLocation>
</comment>
<protein>
    <recommendedName>
        <fullName evidence="2">P-type Ca(2+) transporter</fullName>
        <ecNumber evidence="2">7.2.2.10</ecNumber>
    </recommendedName>
</protein>
<evidence type="ECO:0000256" key="15">
    <source>
        <dbReference type="SAM" id="Phobius"/>
    </source>
</evidence>
<feature type="transmembrane region" description="Helical" evidence="15">
    <location>
        <begin position="715"/>
        <end position="738"/>
    </location>
</feature>
<dbReference type="SFLD" id="SFLDF00027">
    <property type="entry name" value="p-type_atpase"/>
    <property type="match status" value="1"/>
</dbReference>
<keyword evidence="13" id="KW-0406">Ion transport</keyword>
<dbReference type="InterPro" id="IPR006408">
    <property type="entry name" value="P-type_ATPase_IIB"/>
</dbReference>
<dbReference type="SUPFAM" id="SSF81653">
    <property type="entry name" value="Calcium ATPase, transduction domain A"/>
    <property type="match status" value="1"/>
</dbReference>
<dbReference type="NCBIfam" id="TIGR01517">
    <property type="entry name" value="ATPase-IIB_Ca"/>
    <property type="match status" value="1"/>
</dbReference>
<feature type="transmembrane region" description="Helical" evidence="15">
    <location>
        <begin position="789"/>
        <end position="810"/>
    </location>
</feature>
<dbReference type="InterPro" id="IPR008250">
    <property type="entry name" value="ATPase_P-typ_transduc_dom_A_sf"/>
</dbReference>
<keyword evidence="10" id="KW-0460">Magnesium</keyword>
<dbReference type="Gene3D" id="1.20.1110.10">
    <property type="entry name" value="Calcium-transporting ATPase, transmembrane domain"/>
    <property type="match status" value="1"/>
</dbReference>
<evidence type="ECO:0000256" key="2">
    <source>
        <dbReference type="ARBA" id="ARBA00012790"/>
    </source>
</evidence>
<dbReference type="FunCoup" id="G4Q397">
    <property type="interactions" value="220"/>
</dbReference>
<accession>G4Q397</accession>
<dbReference type="InterPro" id="IPR018303">
    <property type="entry name" value="ATPase_P-typ_P_site"/>
</dbReference>
<keyword evidence="6" id="KW-0479">Metal-binding</keyword>
<feature type="transmembrane region" description="Helical" evidence="15">
    <location>
        <begin position="273"/>
        <end position="298"/>
    </location>
</feature>
<dbReference type="STRING" id="568816.Acin_1689"/>
<dbReference type="NCBIfam" id="TIGR01494">
    <property type="entry name" value="ATPase_P-type"/>
    <property type="match status" value="1"/>
</dbReference>
<dbReference type="Gene3D" id="3.40.50.1000">
    <property type="entry name" value="HAD superfamily/HAD-like"/>
    <property type="match status" value="1"/>
</dbReference>
<keyword evidence="8" id="KW-0106">Calcium</keyword>
<dbReference type="Pfam" id="PF00690">
    <property type="entry name" value="Cation_ATPase_N"/>
    <property type="match status" value="1"/>
</dbReference>
<dbReference type="GO" id="GO:0005886">
    <property type="term" value="C:plasma membrane"/>
    <property type="evidence" value="ECO:0007669"/>
    <property type="project" value="TreeGrafter"/>
</dbReference>
<dbReference type="Pfam" id="PF00689">
    <property type="entry name" value="Cation_ATPase_C"/>
    <property type="match status" value="1"/>
</dbReference>
<sequence length="917" mass="100616">MERFIHRPFRFCIEFVNSFSEFPRYSLKHDIIKQYKERSDAALSQKYGLTTQEAEASRAQYGRNELSRPPKETFWQKFAANLKDPMIRILTAALVINIIFVYTGHGDWLETVGIFLAILLATLVSTYSEYANENAFQKLQEEASRIFCKVYRDGEPQEVGIADIVKGDAIILQAGDKVPADGVMLAGTLKVDQSVLNGESEEAPKIPGNPSLILDPEKVDFLQTYAVYRGSVVLEGEGIMRADCIGDLSVYGKLTQELKDNERESPLKHKLRILAAVISRIGYLGGVFIALAVMIHKMLQAPSLGAYLTSGGALVQDLVQAVILGVIIIVMAVPEGLPLMVALVSSLNMRKMLRDNVLVRKLVGIETAGSLNLLFTDKTGTITKGKLTVVTFLAGDGTVYTEFTALPEMLRKATYANCVINTSAAVNEEGKIIGGNMTETALSAYMEGYKTDLGVTRTHFVPFNSTNKYSWAHVTGTYDLCLVKGAPEKLLPAADQYLDAEGKKAVLTGDMKKSLDETMVGYAKDSIRMLGLFIREGAIAGEKVPQNGLILVGIVGIRDDVRPEAVKAIKEVQRAGVQVVMITGDRRETAMAIARDAGILKEDTDIVWTSDDLSRLSDQQVRESLRHLRVVARALPMDKSRLVRIGQEMGLVVGMTGDGVNDSPALKKADVGFAMGSGTEVAKEAGDIVILDDNFLSIKQAILYGRTIYNSICRFIVFQLSINFSAVAINLLAPFLGIEKPLTIIQILWINLIMDTLAALAFGGEPALDRYLEEAPKERSAPIVSSSMLTKIILGGAYTTLLSLMLFLWGPLKDLFRPHAEALPLYTGFFCTYVFLAVMNAFNVRVDSVNLFDHLTKNRGFIEINAMIIVIQVIMTYVGGRVLRVVPLTLGEWGTVLLLSLSILVVGTLFKVIAQNH</sequence>
<dbReference type="HOGENOM" id="CLU_002360_9_0_9"/>
<dbReference type="AlphaFoldDB" id="G4Q397"/>
<dbReference type="eggNOG" id="COG0474">
    <property type="taxonomic scope" value="Bacteria"/>
</dbReference>
<dbReference type="PRINTS" id="PR00119">
    <property type="entry name" value="CATATPASE"/>
</dbReference>
<dbReference type="Pfam" id="PF13246">
    <property type="entry name" value="Cation_ATPase"/>
    <property type="match status" value="1"/>
</dbReference>
<dbReference type="SMART" id="SM00831">
    <property type="entry name" value="Cation_ATPase_N"/>
    <property type="match status" value="1"/>
</dbReference>
<keyword evidence="3" id="KW-0813">Transport</keyword>
<keyword evidence="7" id="KW-0547">Nucleotide-binding</keyword>
<dbReference type="RefSeq" id="WP_009016166.1">
    <property type="nucleotide sequence ID" value="NC_016077.1"/>
</dbReference>
<keyword evidence="5 15" id="KW-0812">Transmembrane</keyword>
<dbReference type="Proteomes" id="UP000007093">
    <property type="component" value="Chromosome"/>
</dbReference>
<dbReference type="Gene3D" id="3.40.1110.10">
    <property type="entry name" value="Calcium-transporting ATPase, cytoplasmic domain N"/>
    <property type="match status" value="1"/>
</dbReference>